<protein>
    <submittedName>
        <fullName evidence="5">Uncharacterized protein</fullName>
    </submittedName>
</protein>
<sequence length="228" mass="25449">MCRNKIWRRLDTSLTLQQAIRKPCLGDAICLKEKYIQAKYAEKMLVNRETRIANKCPAKNLWEAVKSNNLKDAYRLIVQSEADIINTIYAEVSAADDHDTAAQDPRINPTAKGPDNSEPPICCIIVDSMETQGRFQGGSLLHLASQIGNQVMLELLLQFRANVNLRDFSGRTPLHVCISQGKNTLAKFLLRRGANPSIRDAAGMSVLDRAMEMGSITDEELFILLSEC</sequence>
<dbReference type="PROSITE" id="PS50088">
    <property type="entry name" value="ANK_REPEAT"/>
    <property type="match status" value="2"/>
</dbReference>
<dbReference type="PANTHER" id="PTHR23180">
    <property type="entry name" value="CENTAURIN/ARF"/>
    <property type="match status" value="1"/>
</dbReference>
<keyword evidence="3" id="KW-0040">ANK repeat</keyword>
<dbReference type="Proteomes" id="UP000594263">
    <property type="component" value="Unplaced"/>
</dbReference>
<feature type="repeat" description="ANK" evidence="3">
    <location>
        <begin position="169"/>
        <end position="201"/>
    </location>
</feature>
<dbReference type="PANTHER" id="PTHR23180:SF244">
    <property type="entry name" value="ADP-RIBOSYLATION FACTOR GTPASE-ACTIVATING PROTEIN AGD2"/>
    <property type="match status" value="1"/>
</dbReference>
<dbReference type="InterPro" id="IPR002110">
    <property type="entry name" value="Ankyrin_rpt"/>
</dbReference>
<dbReference type="InterPro" id="IPR036770">
    <property type="entry name" value="Ankyrin_rpt-contain_sf"/>
</dbReference>
<dbReference type="InterPro" id="IPR045258">
    <property type="entry name" value="ACAP1/2/3-like"/>
</dbReference>
<evidence type="ECO:0000256" key="2">
    <source>
        <dbReference type="ARBA" id="ARBA00022833"/>
    </source>
</evidence>
<evidence type="ECO:0000313" key="6">
    <source>
        <dbReference type="Proteomes" id="UP000594263"/>
    </source>
</evidence>
<evidence type="ECO:0000313" key="5">
    <source>
        <dbReference type="EnsemblPlants" id="Kaladp0070s0143.1.v1.1"/>
    </source>
</evidence>
<dbReference type="Pfam" id="PF12796">
    <property type="entry name" value="Ank_2"/>
    <property type="match status" value="1"/>
</dbReference>
<dbReference type="SMART" id="SM00248">
    <property type="entry name" value="ANK"/>
    <property type="match status" value="2"/>
</dbReference>
<feature type="region of interest" description="Disordered" evidence="4">
    <location>
        <begin position="96"/>
        <end position="115"/>
    </location>
</feature>
<proteinExistence type="predicted"/>
<feature type="repeat" description="ANK" evidence="3">
    <location>
        <begin position="136"/>
        <end position="168"/>
    </location>
</feature>
<dbReference type="Gene3D" id="1.25.40.20">
    <property type="entry name" value="Ankyrin repeat-containing domain"/>
    <property type="match status" value="1"/>
</dbReference>
<dbReference type="EnsemblPlants" id="Kaladp0070s0143.1.v1.1">
    <property type="protein sequence ID" value="Kaladp0070s0143.1.v1.1"/>
    <property type="gene ID" value="Kaladp0070s0143.v1.1"/>
</dbReference>
<dbReference type="Gramene" id="Kaladp0070s0143.1.v1.1">
    <property type="protein sequence ID" value="Kaladp0070s0143.1.v1.1"/>
    <property type="gene ID" value="Kaladp0070s0143.v1.1"/>
</dbReference>
<keyword evidence="6" id="KW-1185">Reference proteome</keyword>
<name>A0A7N0UJC9_KALFE</name>
<evidence type="ECO:0000256" key="3">
    <source>
        <dbReference type="PROSITE-ProRule" id="PRU00023"/>
    </source>
</evidence>
<accession>A0A7N0UJC9</accession>
<dbReference type="SUPFAM" id="SSF48403">
    <property type="entry name" value="Ankyrin repeat"/>
    <property type="match status" value="1"/>
</dbReference>
<keyword evidence="2" id="KW-0862">Zinc</keyword>
<keyword evidence="1" id="KW-0479">Metal-binding</keyword>
<evidence type="ECO:0000256" key="1">
    <source>
        <dbReference type="ARBA" id="ARBA00022723"/>
    </source>
</evidence>
<dbReference type="OMA" id="PDYCGRT"/>
<evidence type="ECO:0000256" key="4">
    <source>
        <dbReference type="SAM" id="MobiDB-lite"/>
    </source>
</evidence>
<dbReference type="GO" id="GO:0046872">
    <property type="term" value="F:metal ion binding"/>
    <property type="evidence" value="ECO:0007669"/>
    <property type="project" value="UniProtKB-KW"/>
</dbReference>
<dbReference type="PROSITE" id="PS50297">
    <property type="entry name" value="ANK_REP_REGION"/>
    <property type="match status" value="2"/>
</dbReference>
<dbReference type="AlphaFoldDB" id="A0A7N0UJC9"/>
<organism evidence="5 6">
    <name type="scientific">Kalanchoe fedtschenkoi</name>
    <name type="common">Lavender scallops</name>
    <name type="synonym">South American air plant</name>
    <dbReference type="NCBI Taxonomy" id="63787"/>
    <lineage>
        <taxon>Eukaryota</taxon>
        <taxon>Viridiplantae</taxon>
        <taxon>Streptophyta</taxon>
        <taxon>Embryophyta</taxon>
        <taxon>Tracheophyta</taxon>
        <taxon>Spermatophyta</taxon>
        <taxon>Magnoliopsida</taxon>
        <taxon>eudicotyledons</taxon>
        <taxon>Gunneridae</taxon>
        <taxon>Pentapetalae</taxon>
        <taxon>Saxifragales</taxon>
        <taxon>Crassulaceae</taxon>
        <taxon>Kalanchoe</taxon>
    </lineage>
</organism>
<reference evidence="5" key="1">
    <citation type="submission" date="2021-01" db="UniProtKB">
        <authorList>
            <consortium name="EnsemblPlants"/>
        </authorList>
    </citation>
    <scope>IDENTIFICATION</scope>
</reference>
<dbReference type="GO" id="GO:0005096">
    <property type="term" value="F:GTPase activator activity"/>
    <property type="evidence" value="ECO:0007669"/>
    <property type="project" value="InterPro"/>
</dbReference>